<dbReference type="SUPFAM" id="SSF54631">
    <property type="entry name" value="CBS-domain pair"/>
    <property type="match status" value="1"/>
</dbReference>
<evidence type="ECO:0000256" key="2">
    <source>
        <dbReference type="PROSITE-ProRule" id="PRU00703"/>
    </source>
</evidence>
<accession>A0A0P1IL06</accession>
<name>A0A0P1IL06_9RHOB</name>
<dbReference type="PANTHER" id="PTHR43080">
    <property type="entry name" value="CBS DOMAIN-CONTAINING PROTEIN CBSX3, MITOCHONDRIAL"/>
    <property type="match status" value="1"/>
</dbReference>
<dbReference type="PROSITE" id="PS51371">
    <property type="entry name" value="CBS"/>
    <property type="match status" value="2"/>
</dbReference>
<dbReference type="InterPro" id="IPR044729">
    <property type="entry name" value="CBS_bac"/>
</dbReference>
<gene>
    <name evidence="4" type="ORF">RUE5091_00078</name>
</gene>
<keyword evidence="1 2" id="KW-0129">CBS domain</keyword>
<dbReference type="CDD" id="cd04629">
    <property type="entry name" value="CBS_pair_bac"/>
    <property type="match status" value="1"/>
</dbReference>
<dbReference type="SMART" id="SM00116">
    <property type="entry name" value="CBS"/>
    <property type="match status" value="2"/>
</dbReference>
<sequence>MRVSDYMTRTVVSLTRDTEILRALHLMHEHDISNAPVVDEEGTLIGILSDRDCIRGVIQGTYHSEFAGLVSDFMSGEVETVGPDDGLIEATRRLMDLPHRLYPVVAGGDLVGVISRRDIISALTEKWQWSS</sequence>
<evidence type="ECO:0000256" key="1">
    <source>
        <dbReference type="ARBA" id="ARBA00023122"/>
    </source>
</evidence>
<evidence type="ECO:0000313" key="4">
    <source>
        <dbReference type="EMBL" id="CUJ83178.1"/>
    </source>
</evidence>
<dbReference type="InterPro" id="IPR000644">
    <property type="entry name" value="CBS_dom"/>
</dbReference>
<dbReference type="EMBL" id="CYUD01000001">
    <property type="protein sequence ID" value="CUJ83178.1"/>
    <property type="molecule type" value="Genomic_DNA"/>
</dbReference>
<reference evidence="5" key="1">
    <citation type="submission" date="2015-09" db="EMBL/GenBank/DDBJ databases">
        <authorList>
            <person name="Rodrigo-Torres L."/>
            <person name="Arahal D.R."/>
        </authorList>
    </citation>
    <scope>NUCLEOTIDE SEQUENCE [LARGE SCALE GENOMIC DNA]</scope>
    <source>
        <strain evidence="5">CECT 5091</strain>
    </source>
</reference>
<proteinExistence type="predicted"/>
<keyword evidence="5" id="KW-1185">Reference proteome</keyword>
<evidence type="ECO:0000313" key="5">
    <source>
        <dbReference type="Proteomes" id="UP000051260"/>
    </source>
</evidence>
<dbReference type="STRING" id="1715692.RUE5091_00078"/>
<evidence type="ECO:0000259" key="3">
    <source>
        <dbReference type="PROSITE" id="PS51371"/>
    </source>
</evidence>
<dbReference type="Gene3D" id="3.10.580.10">
    <property type="entry name" value="CBS-domain"/>
    <property type="match status" value="1"/>
</dbReference>
<organism evidence="4 5">
    <name type="scientific">Ruegeria denitrificans</name>
    <dbReference type="NCBI Taxonomy" id="1715692"/>
    <lineage>
        <taxon>Bacteria</taxon>
        <taxon>Pseudomonadati</taxon>
        <taxon>Pseudomonadota</taxon>
        <taxon>Alphaproteobacteria</taxon>
        <taxon>Rhodobacterales</taxon>
        <taxon>Roseobacteraceae</taxon>
        <taxon>Ruegeria</taxon>
    </lineage>
</organism>
<dbReference type="PANTHER" id="PTHR43080:SF2">
    <property type="entry name" value="CBS DOMAIN-CONTAINING PROTEIN"/>
    <property type="match status" value="1"/>
</dbReference>
<dbReference type="Proteomes" id="UP000051260">
    <property type="component" value="Unassembled WGS sequence"/>
</dbReference>
<feature type="domain" description="CBS" evidence="3">
    <location>
        <begin position="74"/>
        <end position="131"/>
    </location>
</feature>
<feature type="domain" description="CBS" evidence="3">
    <location>
        <begin position="7"/>
        <end position="65"/>
    </location>
</feature>
<dbReference type="Pfam" id="PF00571">
    <property type="entry name" value="CBS"/>
    <property type="match status" value="2"/>
</dbReference>
<protein>
    <submittedName>
        <fullName evidence="4">Putative manganese-dependent inorganic pyrophosphatase</fullName>
    </submittedName>
</protein>
<dbReference type="AlphaFoldDB" id="A0A0P1IL06"/>
<dbReference type="InterPro" id="IPR051257">
    <property type="entry name" value="Diverse_CBS-Domain"/>
</dbReference>
<dbReference type="InterPro" id="IPR046342">
    <property type="entry name" value="CBS_dom_sf"/>
</dbReference>